<feature type="region of interest" description="Disordered" evidence="1">
    <location>
        <begin position="212"/>
        <end position="240"/>
    </location>
</feature>
<comment type="caution">
    <text evidence="2">The sequence shown here is derived from an EMBL/GenBank/DDBJ whole genome shotgun (WGS) entry which is preliminary data.</text>
</comment>
<keyword evidence="3" id="KW-1185">Reference proteome</keyword>
<evidence type="ECO:0000313" key="3">
    <source>
        <dbReference type="Proteomes" id="UP001362999"/>
    </source>
</evidence>
<dbReference type="EMBL" id="JAWWNJ010000096">
    <property type="protein sequence ID" value="KAK6996767.1"/>
    <property type="molecule type" value="Genomic_DNA"/>
</dbReference>
<accession>A0AAW0A123</accession>
<protein>
    <recommendedName>
        <fullName evidence="4">Gag protein</fullName>
    </recommendedName>
</protein>
<evidence type="ECO:0000256" key="1">
    <source>
        <dbReference type="SAM" id="MobiDB-lite"/>
    </source>
</evidence>
<dbReference type="AlphaFoldDB" id="A0AAW0A123"/>
<reference evidence="2 3" key="1">
    <citation type="journal article" date="2024" name="J Genomics">
        <title>Draft genome sequencing and assembly of Favolaschia claudopus CIRM-BRFM 2984 isolated from oak limbs.</title>
        <authorList>
            <person name="Navarro D."/>
            <person name="Drula E."/>
            <person name="Chaduli D."/>
            <person name="Cazenave R."/>
            <person name="Ahrendt S."/>
            <person name="Wang J."/>
            <person name="Lipzen A."/>
            <person name="Daum C."/>
            <person name="Barry K."/>
            <person name="Grigoriev I.V."/>
            <person name="Favel A."/>
            <person name="Rosso M.N."/>
            <person name="Martin F."/>
        </authorList>
    </citation>
    <scope>NUCLEOTIDE SEQUENCE [LARGE SCALE GENOMIC DNA]</scope>
    <source>
        <strain evidence="2 3">CIRM-BRFM 2984</strain>
    </source>
</reference>
<dbReference type="Proteomes" id="UP001362999">
    <property type="component" value="Unassembled WGS sequence"/>
</dbReference>
<evidence type="ECO:0000313" key="2">
    <source>
        <dbReference type="EMBL" id="KAK6996767.1"/>
    </source>
</evidence>
<feature type="compositionally biased region" description="Polar residues" evidence="1">
    <location>
        <begin position="231"/>
        <end position="240"/>
    </location>
</feature>
<sequence length="240" mass="27272">MEEYAASSMGALQREYIQPVGEDQPSTYALIQQLARKTKLERSDIQDRGVLWTDAPPRFVVAPSLMERIDRGVGELQTFIQRASNLLPDRRKDLFQLEAAWDILRERLETGQRFFAKYIDEFKDATNVPNSPASTTVAIHQQLASMPRADDRLRVIMHDFRVTLKNLDSDKRSALVHGSSWSRVVNVGPNVSDAFPRRTPERNPILLTYDEEGNQVQMIPPQRSSTKEDSNVTAEKSSIS</sequence>
<proteinExistence type="predicted"/>
<organism evidence="2 3">
    <name type="scientific">Favolaschia claudopus</name>
    <dbReference type="NCBI Taxonomy" id="2862362"/>
    <lineage>
        <taxon>Eukaryota</taxon>
        <taxon>Fungi</taxon>
        <taxon>Dikarya</taxon>
        <taxon>Basidiomycota</taxon>
        <taxon>Agaricomycotina</taxon>
        <taxon>Agaricomycetes</taxon>
        <taxon>Agaricomycetidae</taxon>
        <taxon>Agaricales</taxon>
        <taxon>Marasmiineae</taxon>
        <taxon>Mycenaceae</taxon>
        <taxon>Favolaschia</taxon>
    </lineage>
</organism>
<name>A0AAW0A123_9AGAR</name>
<gene>
    <name evidence="2" type="ORF">R3P38DRAFT_3221902</name>
</gene>
<evidence type="ECO:0008006" key="4">
    <source>
        <dbReference type="Google" id="ProtNLM"/>
    </source>
</evidence>